<keyword evidence="5 7" id="KW-1133">Transmembrane helix</keyword>
<keyword evidence="3" id="KW-1003">Cell membrane</keyword>
<dbReference type="Pfam" id="PF00528">
    <property type="entry name" value="BPD_transp_1"/>
    <property type="match status" value="1"/>
</dbReference>
<dbReference type="RefSeq" id="WP_009680341.1">
    <property type="nucleotide sequence ID" value="NZ_AEUD01000014.1"/>
</dbReference>
<feature type="transmembrane region" description="Helical" evidence="7">
    <location>
        <begin position="177"/>
        <end position="197"/>
    </location>
</feature>
<proteinExistence type="inferred from homology"/>
<dbReference type="PANTHER" id="PTHR43163:SF6">
    <property type="entry name" value="DIPEPTIDE TRANSPORT SYSTEM PERMEASE PROTEIN DPPB-RELATED"/>
    <property type="match status" value="1"/>
</dbReference>
<dbReference type="SUPFAM" id="SSF161098">
    <property type="entry name" value="MetI-like"/>
    <property type="match status" value="1"/>
</dbReference>
<evidence type="ECO:0000256" key="1">
    <source>
        <dbReference type="ARBA" id="ARBA00004651"/>
    </source>
</evidence>
<dbReference type="Pfam" id="PF19300">
    <property type="entry name" value="BPD_transp_1_N"/>
    <property type="match status" value="1"/>
</dbReference>
<dbReference type="Proteomes" id="UP000035065">
    <property type="component" value="Unassembled WGS sequence"/>
</dbReference>
<evidence type="ECO:0000256" key="5">
    <source>
        <dbReference type="ARBA" id="ARBA00022989"/>
    </source>
</evidence>
<comment type="subcellular location">
    <subcellularLocation>
        <location evidence="1 7">Cell membrane</location>
        <topology evidence="1 7">Multi-pass membrane protein</topology>
    </subcellularLocation>
</comment>
<evidence type="ECO:0000256" key="2">
    <source>
        <dbReference type="ARBA" id="ARBA00022448"/>
    </source>
</evidence>
<comment type="caution">
    <text evidence="9">The sequence shown here is derived from an EMBL/GenBank/DDBJ whole genome shotgun (WGS) entry which is preliminary data.</text>
</comment>
<evidence type="ECO:0000256" key="7">
    <source>
        <dbReference type="RuleBase" id="RU363032"/>
    </source>
</evidence>
<evidence type="ECO:0000259" key="8">
    <source>
        <dbReference type="PROSITE" id="PS50928"/>
    </source>
</evidence>
<dbReference type="CDD" id="cd06261">
    <property type="entry name" value="TM_PBP2"/>
    <property type="match status" value="1"/>
</dbReference>
<accession>F1YMD6</accession>
<reference evidence="9 10" key="1">
    <citation type="journal article" date="2011" name="J. Bacteriol.">
        <title>Draft Genome Sequence of Gordonia neofelifaecis NRRL B-59395, a Cholesterol-Degrading Actinomycete.</title>
        <authorList>
            <person name="Ge F."/>
            <person name="Li W."/>
            <person name="Chen G."/>
            <person name="Liu Y."/>
            <person name="Zhang G."/>
            <person name="Yong B."/>
            <person name="Wang Q."/>
            <person name="Wang N."/>
            <person name="Huang Z."/>
            <person name="Li W."/>
            <person name="Wang J."/>
            <person name="Wu C."/>
            <person name="Xie Q."/>
            <person name="Liu G."/>
        </authorList>
    </citation>
    <scope>NUCLEOTIDE SEQUENCE [LARGE SCALE GENOMIC DNA]</scope>
    <source>
        <strain evidence="9 10">NRRL B-59395</strain>
    </source>
</reference>
<feature type="transmembrane region" description="Helical" evidence="7">
    <location>
        <begin position="95"/>
        <end position="122"/>
    </location>
</feature>
<evidence type="ECO:0000256" key="6">
    <source>
        <dbReference type="ARBA" id="ARBA00023136"/>
    </source>
</evidence>
<dbReference type="PANTHER" id="PTHR43163">
    <property type="entry name" value="DIPEPTIDE TRANSPORT SYSTEM PERMEASE PROTEIN DPPB-RELATED"/>
    <property type="match status" value="1"/>
</dbReference>
<evidence type="ECO:0000313" key="10">
    <source>
        <dbReference type="Proteomes" id="UP000035065"/>
    </source>
</evidence>
<feature type="domain" description="ABC transmembrane type-1" evidence="8">
    <location>
        <begin position="95"/>
        <end position="304"/>
    </location>
</feature>
<dbReference type="InterPro" id="IPR035906">
    <property type="entry name" value="MetI-like_sf"/>
</dbReference>
<evidence type="ECO:0000256" key="3">
    <source>
        <dbReference type="ARBA" id="ARBA00022475"/>
    </source>
</evidence>
<feature type="transmembrane region" description="Helical" evidence="7">
    <location>
        <begin position="7"/>
        <end position="30"/>
    </location>
</feature>
<dbReference type="Gene3D" id="1.10.3720.10">
    <property type="entry name" value="MetI-like"/>
    <property type="match status" value="1"/>
</dbReference>
<dbReference type="STRING" id="644548.SCNU_15724"/>
<dbReference type="EMBL" id="AEUD01000014">
    <property type="protein sequence ID" value="EGD54185.1"/>
    <property type="molecule type" value="Genomic_DNA"/>
</dbReference>
<keyword evidence="2 7" id="KW-0813">Transport</keyword>
<keyword evidence="6 7" id="KW-0472">Membrane</keyword>
<comment type="similarity">
    <text evidence="7">Belongs to the binding-protein-dependent transport system permease family.</text>
</comment>
<feature type="transmembrane region" description="Helical" evidence="7">
    <location>
        <begin position="239"/>
        <end position="261"/>
    </location>
</feature>
<dbReference type="InterPro" id="IPR000515">
    <property type="entry name" value="MetI-like"/>
</dbReference>
<gene>
    <name evidence="9" type="ORF">SCNU_15724</name>
</gene>
<dbReference type="InterPro" id="IPR045621">
    <property type="entry name" value="BPD_transp_1_N"/>
</dbReference>
<sequence>MLKLIGYRIAALIPVLLVISVVSVGLVALLPSNAAEKIAGDAATPEQVAQVNAELGLDQPWYQQYWDWLTNAVHGDFGYSLIDHTPVLGLVLDRLAVTLSLALVAAVIGLVLGVTAGTIAALRAGSLLDRAITVLSSVALAMPAFWIGLILVSVFALQLGWLPATGYVPLSTDPMGWLESVILPGFALGLIVMAMLARHARASMIEALQMPHVRTARAMGLPVRSVIGKHALKSSLSPVITTMGFQFAYLLGGAVVIEKVFGIPGMGDLALTAVTDTDIPIIQAVIVTTGVCVALAQLAVDVTYGYLNPKVRMS</sequence>
<dbReference type="AlphaFoldDB" id="F1YMD6"/>
<dbReference type="GO" id="GO:0055085">
    <property type="term" value="P:transmembrane transport"/>
    <property type="evidence" value="ECO:0007669"/>
    <property type="project" value="InterPro"/>
</dbReference>
<dbReference type="GO" id="GO:0005886">
    <property type="term" value="C:plasma membrane"/>
    <property type="evidence" value="ECO:0007669"/>
    <property type="project" value="UniProtKB-SubCell"/>
</dbReference>
<dbReference type="eggNOG" id="COG0601">
    <property type="taxonomic scope" value="Bacteria"/>
</dbReference>
<dbReference type="PROSITE" id="PS50928">
    <property type="entry name" value="ABC_TM1"/>
    <property type="match status" value="1"/>
</dbReference>
<name>F1YMD6_9ACTN</name>
<evidence type="ECO:0000256" key="4">
    <source>
        <dbReference type="ARBA" id="ARBA00022692"/>
    </source>
</evidence>
<feature type="transmembrane region" description="Helical" evidence="7">
    <location>
        <begin position="134"/>
        <end position="157"/>
    </location>
</feature>
<keyword evidence="4 7" id="KW-0812">Transmembrane</keyword>
<evidence type="ECO:0000313" key="9">
    <source>
        <dbReference type="EMBL" id="EGD54185.1"/>
    </source>
</evidence>
<protein>
    <submittedName>
        <fullName evidence="9">Binding-protein-dependent transport systems inner membrane component</fullName>
    </submittedName>
</protein>
<keyword evidence="10" id="KW-1185">Reference proteome</keyword>
<feature type="transmembrane region" description="Helical" evidence="7">
    <location>
        <begin position="281"/>
        <end position="307"/>
    </location>
</feature>
<organism evidence="9 10">
    <name type="scientific">Gordonia neofelifaecis NRRL B-59395</name>
    <dbReference type="NCBI Taxonomy" id="644548"/>
    <lineage>
        <taxon>Bacteria</taxon>
        <taxon>Bacillati</taxon>
        <taxon>Actinomycetota</taxon>
        <taxon>Actinomycetes</taxon>
        <taxon>Mycobacteriales</taxon>
        <taxon>Gordoniaceae</taxon>
        <taxon>Gordonia</taxon>
    </lineage>
</organism>
<dbReference type="OrthoDB" id="4695618at2"/>